<dbReference type="SUPFAM" id="SSF53383">
    <property type="entry name" value="PLP-dependent transferases"/>
    <property type="match status" value="1"/>
</dbReference>
<dbReference type="InterPro" id="IPR015424">
    <property type="entry name" value="PyrdxlP-dep_Trfase"/>
</dbReference>
<dbReference type="Gene3D" id="3.90.1150.10">
    <property type="entry name" value="Aspartate Aminotransferase, domain 1"/>
    <property type="match status" value="1"/>
</dbReference>
<proteinExistence type="predicted"/>
<keyword evidence="7" id="KW-1185">Reference proteome</keyword>
<sequence>MAEPFSFKYQLSTMAKERLDPSEIGVMIKLSIVNNAISLTAGEPSADIYPIEELKKAFSTIFEDTSLLAYAKEDFGLLNLREWITDRMKADGLAPEWVEPKNILLTNGAGEAIDLVAETLIDPGCTVLVEAPTFTETLLTFRKQGANCVGVPSDDDGIIPEEFEKIVKERGARFLYTIPNFQNPSGRTSPVERRVKILEIAAHYDIPVFEDDPYHYLSYDGEAPATYLSLAKDDKRVLHSNSFSKLVAPGVRCGWLVVPDAIIPHLNALRISAGLTRPAIVQQGLFNYLSATDFKARVAFLRDVYRVRRNGMTEAIKKYLRPLGIKTNYPRGGFFLWGEASSVGIDDIPAFARFAVEKKKVGIIPGSAFYTRDEAKNGRDAFRISFAKVDPQTADEGIRRLAEAFREYKK</sequence>
<keyword evidence="4" id="KW-0663">Pyridoxal phosphate</keyword>
<name>A0A073IPD4_9BACT</name>
<keyword evidence="3" id="KW-0808">Transferase</keyword>
<dbReference type="PANTHER" id="PTHR42790">
    <property type="entry name" value="AMINOTRANSFERASE"/>
    <property type="match status" value="1"/>
</dbReference>
<gene>
    <name evidence="6" type="ORF">EH55_04305</name>
</gene>
<organism evidence="6 7">
    <name type="scientific">Synergistes jonesii</name>
    <dbReference type="NCBI Taxonomy" id="2754"/>
    <lineage>
        <taxon>Bacteria</taxon>
        <taxon>Thermotogati</taxon>
        <taxon>Synergistota</taxon>
        <taxon>Synergistia</taxon>
        <taxon>Synergistales</taxon>
        <taxon>Synergistaceae</taxon>
        <taxon>Synergistes</taxon>
    </lineage>
</organism>
<dbReference type="Proteomes" id="UP000027665">
    <property type="component" value="Unassembled WGS sequence"/>
</dbReference>
<protein>
    <recommendedName>
        <fullName evidence="5">Aminotransferase class I/classII large domain-containing protein</fullName>
    </recommendedName>
</protein>
<dbReference type="PANTHER" id="PTHR42790:SF19">
    <property type="entry name" value="KYNURENINE_ALPHA-AMINOADIPATE AMINOTRANSFERASE, MITOCHONDRIAL"/>
    <property type="match status" value="1"/>
</dbReference>
<evidence type="ECO:0000256" key="4">
    <source>
        <dbReference type="ARBA" id="ARBA00022898"/>
    </source>
</evidence>
<dbReference type="GO" id="GO:0008483">
    <property type="term" value="F:transaminase activity"/>
    <property type="evidence" value="ECO:0007669"/>
    <property type="project" value="UniProtKB-KW"/>
</dbReference>
<evidence type="ECO:0000256" key="2">
    <source>
        <dbReference type="ARBA" id="ARBA00022576"/>
    </source>
</evidence>
<dbReference type="AlphaFoldDB" id="A0A073IPD4"/>
<dbReference type="InterPro" id="IPR050859">
    <property type="entry name" value="Class-I_PLP-dep_aminotransf"/>
</dbReference>
<dbReference type="CDD" id="cd00609">
    <property type="entry name" value="AAT_like"/>
    <property type="match status" value="1"/>
</dbReference>
<dbReference type="Gene3D" id="3.40.640.10">
    <property type="entry name" value="Type I PLP-dependent aspartate aminotransferase-like (Major domain)"/>
    <property type="match status" value="1"/>
</dbReference>
<comment type="cofactor">
    <cofactor evidence="1">
        <name>pyridoxal 5'-phosphate</name>
        <dbReference type="ChEBI" id="CHEBI:597326"/>
    </cofactor>
</comment>
<dbReference type="GeneID" id="90983531"/>
<accession>A0A073IPD4</accession>
<dbReference type="InterPro" id="IPR015421">
    <property type="entry name" value="PyrdxlP-dep_Trfase_major"/>
</dbReference>
<evidence type="ECO:0000259" key="5">
    <source>
        <dbReference type="Pfam" id="PF00155"/>
    </source>
</evidence>
<keyword evidence="2" id="KW-0032">Aminotransferase</keyword>
<evidence type="ECO:0000256" key="3">
    <source>
        <dbReference type="ARBA" id="ARBA00022679"/>
    </source>
</evidence>
<dbReference type="InterPro" id="IPR004839">
    <property type="entry name" value="Aminotransferase_I/II_large"/>
</dbReference>
<evidence type="ECO:0000313" key="6">
    <source>
        <dbReference type="EMBL" id="KEJ92233.1"/>
    </source>
</evidence>
<dbReference type="eggNOG" id="COG1167">
    <property type="taxonomic scope" value="Bacteria"/>
</dbReference>
<dbReference type="InterPro" id="IPR015422">
    <property type="entry name" value="PyrdxlP-dep_Trfase_small"/>
</dbReference>
<dbReference type="RefSeq" id="WP_051682709.1">
    <property type="nucleotide sequence ID" value="NZ_JMKI01000031.1"/>
</dbReference>
<dbReference type="Pfam" id="PF00155">
    <property type="entry name" value="Aminotran_1_2"/>
    <property type="match status" value="1"/>
</dbReference>
<feature type="domain" description="Aminotransferase class I/classII large" evidence="5">
    <location>
        <begin position="36"/>
        <end position="401"/>
    </location>
</feature>
<dbReference type="STRING" id="2754.EH55_04305"/>
<dbReference type="GO" id="GO:0030170">
    <property type="term" value="F:pyridoxal phosphate binding"/>
    <property type="evidence" value="ECO:0007669"/>
    <property type="project" value="InterPro"/>
</dbReference>
<dbReference type="OrthoDB" id="1360at2"/>
<comment type="caution">
    <text evidence="6">The sequence shown here is derived from an EMBL/GenBank/DDBJ whole genome shotgun (WGS) entry which is preliminary data.</text>
</comment>
<evidence type="ECO:0000313" key="7">
    <source>
        <dbReference type="Proteomes" id="UP000027665"/>
    </source>
</evidence>
<reference evidence="6 7" key="1">
    <citation type="submission" date="2014-04" db="EMBL/GenBank/DDBJ databases">
        <title>Draft Genome Sequence of Synergistes jonesii.</title>
        <authorList>
            <person name="Coil D.A."/>
            <person name="Eisen J.A."/>
            <person name="Holland-Moritz H.E."/>
        </authorList>
    </citation>
    <scope>NUCLEOTIDE SEQUENCE [LARGE SCALE GENOMIC DNA]</scope>
    <source>
        <strain evidence="6 7">78-1</strain>
    </source>
</reference>
<evidence type="ECO:0000256" key="1">
    <source>
        <dbReference type="ARBA" id="ARBA00001933"/>
    </source>
</evidence>
<dbReference type="GO" id="GO:1901605">
    <property type="term" value="P:alpha-amino acid metabolic process"/>
    <property type="evidence" value="ECO:0007669"/>
    <property type="project" value="TreeGrafter"/>
</dbReference>
<dbReference type="EMBL" id="JMKI01000031">
    <property type="protein sequence ID" value="KEJ92233.1"/>
    <property type="molecule type" value="Genomic_DNA"/>
</dbReference>